<keyword evidence="5 9" id="KW-0812">Transmembrane</keyword>
<dbReference type="GO" id="GO:0015288">
    <property type="term" value="F:porin activity"/>
    <property type="evidence" value="ECO:0007669"/>
    <property type="project" value="TreeGrafter"/>
</dbReference>
<comment type="similarity">
    <text evidence="2">Belongs to the outer membrane factor (OMF) (TC 1.B.17) family.</text>
</comment>
<evidence type="ECO:0000256" key="8">
    <source>
        <dbReference type="SAM" id="Coils"/>
    </source>
</evidence>
<feature type="coiled-coil region" evidence="8">
    <location>
        <begin position="338"/>
        <end position="369"/>
    </location>
</feature>
<dbReference type="InterPro" id="IPR051906">
    <property type="entry name" value="TolC-like"/>
</dbReference>
<evidence type="ECO:0000256" key="6">
    <source>
        <dbReference type="ARBA" id="ARBA00023136"/>
    </source>
</evidence>
<evidence type="ECO:0000256" key="7">
    <source>
        <dbReference type="ARBA" id="ARBA00023237"/>
    </source>
</evidence>
<dbReference type="RefSeq" id="WP_202244066.1">
    <property type="nucleotide sequence ID" value="NZ_JAESIY010000004.1"/>
</dbReference>
<evidence type="ECO:0000256" key="5">
    <source>
        <dbReference type="ARBA" id="ARBA00022692"/>
    </source>
</evidence>
<dbReference type="Pfam" id="PF02321">
    <property type="entry name" value="OEP"/>
    <property type="match status" value="2"/>
</dbReference>
<keyword evidence="8" id="KW-0175">Coiled coil</keyword>
<comment type="subcellular location">
    <subcellularLocation>
        <location evidence="1">Cell outer membrane</location>
    </subcellularLocation>
</comment>
<evidence type="ECO:0000256" key="3">
    <source>
        <dbReference type="ARBA" id="ARBA00022448"/>
    </source>
</evidence>
<reference evidence="10" key="1">
    <citation type="submission" date="2021-01" db="EMBL/GenBank/DDBJ databases">
        <title>Fulvivirga kasyanovii gen. nov., sp nov., a novel member of the phylum Bacteroidetes isolated from seawater in a mussel farm.</title>
        <authorList>
            <person name="Zhao L.-H."/>
            <person name="Wang Z.-J."/>
        </authorList>
    </citation>
    <scope>NUCLEOTIDE SEQUENCE</scope>
    <source>
        <strain evidence="10">2943</strain>
    </source>
</reference>
<evidence type="ECO:0000256" key="9">
    <source>
        <dbReference type="SAM" id="Phobius"/>
    </source>
</evidence>
<dbReference type="AlphaFoldDB" id="A0A937K147"/>
<dbReference type="EMBL" id="JAESIY010000004">
    <property type="protein sequence ID" value="MBL3656277.1"/>
    <property type="molecule type" value="Genomic_DNA"/>
</dbReference>
<proteinExistence type="inferred from homology"/>
<keyword evidence="4" id="KW-1134">Transmembrane beta strand</keyword>
<keyword evidence="9" id="KW-1133">Transmembrane helix</keyword>
<gene>
    <name evidence="10" type="ORF">JL102_09060</name>
</gene>
<evidence type="ECO:0000256" key="2">
    <source>
        <dbReference type="ARBA" id="ARBA00007613"/>
    </source>
</evidence>
<keyword evidence="3" id="KW-0813">Transport</keyword>
<dbReference type="GO" id="GO:0015562">
    <property type="term" value="F:efflux transmembrane transporter activity"/>
    <property type="evidence" value="ECO:0007669"/>
    <property type="project" value="InterPro"/>
</dbReference>
<protein>
    <submittedName>
        <fullName evidence="10">TolC family protein</fullName>
    </submittedName>
</protein>
<dbReference type="Proteomes" id="UP000659388">
    <property type="component" value="Unassembled WGS sequence"/>
</dbReference>
<dbReference type="Gene3D" id="1.20.1600.10">
    <property type="entry name" value="Outer membrane efflux proteins (OEP)"/>
    <property type="match status" value="1"/>
</dbReference>
<dbReference type="GO" id="GO:1990281">
    <property type="term" value="C:efflux pump complex"/>
    <property type="evidence" value="ECO:0007669"/>
    <property type="project" value="TreeGrafter"/>
</dbReference>
<keyword evidence="11" id="KW-1185">Reference proteome</keyword>
<accession>A0A937K147</accession>
<name>A0A937K147_9BACT</name>
<keyword evidence="6 9" id="KW-0472">Membrane</keyword>
<keyword evidence="7" id="KW-0998">Cell outer membrane</keyword>
<evidence type="ECO:0000256" key="1">
    <source>
        <dbReference type="ARBA" id="ARBA00004442"/>
    </source>
</evidence>
<comment type="caution">
    <text evidence="10">The sequence shown here is derived from an EMBL/GenBank/DDBJ whole genome shotgun (WGS) entry which is preliminary data.</text>
</comment>
<dbReference type="GO" id="GO:0009279">
    <property type="term" value="C:cell outer membrane"/>
    <property type="evidence" value="ECO:0007669"/>
    <property type="project" value="UniProtKB-SubCell"/>
</dbReference>
<sequence length="444" mass="50662">MNRFKKFDTMNGDFQLRKNTLSNYLIWVKGIMITLFFLFINNMSFGQLNEYLQEAAEHNPGLQAQFNRYYADLQKVPQVGALPDPKASLSYAILPTETRVGERVMGIELSQSFPWFGTLAAKKDAASQQAEVSYQEFLKVKNELFYEVKSAYYQLYVTQKSINTTRRYLDILKRDEKVSLSRIEGGEGSMVDVLQVQMEAKERQAQLEMLLDIQQTQSARFNTLLNHSVNEKVEVQDSLVSAELVWDDQVLMDSILLKNPELNALYQRNTALNSQKVIAQKEGQPSFGVGVSYGLVTPRTDMDVPQNGQDILMPMATLSIPIYRKKYKAKISEVDYMQQSLQQEIEQKKNSLEAQLVQAINQYKDADRKRLLYAELLVQSRQASNIITQAYAGGEGSYEKVLDIEQQVLRYELALDKAGADLQIAIALLEKLWAKNIDTDHANK</sequence>
<evidence type="ECO:0000313" key="10">
    <source>
        <dbReference type="EMBL" id="MBL3656277.1"/>
    </source>
</evidence>
<feature type="transmembrane region" description="Helical" evidence="9">
    <location>
        <begin position="21"/>
        <end position="40"/>
    </location>
</feature>
<dbReference type="SUPFAM" id="SSF56954">
    <property type="entry name" value="Outer membrane efflux proteins (OEP)"/>
    <property type="match status" value="1"/>
</dbReference>
<dbReference type="InterPro" id="IPR003423">
    <property type="entry name" value="OMP_efflux"/>
</dbReference>
<evidence type="ECO:0000256" key="4">
    <source>
        <dbReference type="ARBA" id="ARBA00022452"/>
    </source>
</evidence>
<evidence type="ECO:0000313" key="11">
    <source>
        <dbReference type="Proteomes" id="UP000659388"/>
    </source>
</evidence>
<dbReference type="PANTHER" id="PTHR30026:SF20">
    <property type="entry name" value="OUTER MEMBRANE PROTEIN TOLC"/>
    <property type="match status" value="1"/>
</dbReference>
<dbReference type="PANTHER" id="PTHR30026">
    <property type="entry name" value="OUTER MEMBRANE PROTEIN TOLC"/>
    <property type="match status" value="1"/>
</dbReference>
<organism evidence="10 11">
    <name type="scientific">Fulvivirga sediminis</name>
    <dbReference type="NCBI Taxonomy" id="2803949"/>
    <lineage>
        <taxon>Bacteria</taxon>
        <taxon>Pseudomonadati</taxon>
        <taxon>Bacteroidota</taxon>
        <taxon>Cytophagia</taxon>
        <taxon>Cytophagales</taxon>
        <taxon>Fulvivirgaceae</taxon>
        <taxon>Fulvivirga</taxon>
    </lineage>
</organism>